<dbReference type="Proteomes" id="UP000324222">
    <property type="component" value="Unassembled WGS sequence"/>
</dbReference>
<evidence type="ECO:0000313" key="7">
    <source>
        <dbReference type="Proteomes" id="UP000324222"/>
    </source>
</evidence>
<dbReference type="EMBL" id="VSRR010040268">
    <property type="protein sequence ID" value="MPC75056.1"/>
    <property type="molecule type" value="Genomic_DNA"/>
</dbReference>
<dbReference type="PROSITE" id="PS00232">
    <property type="entry name" value="CADHERIN_1"/>
    <property type="match status" value="1"/>
</dbReference>
<dbReference type="GO" id="GO:0005509">
    <property type="term" value="F:calcium ion binding"/>
    <property type="evidence" value="ECO:0007669"/>
    <property type="project" value="UniProtKB-UniRule"/>
</dbReference>
<comment type="caution">
    <text evidence="6">The sequence shown here is derived from an EMBL/GenBank/DDBJ whole genome shotgun (WGS) entry which is preliminary data.</text>
</comment>
<evidence type="ECO:0000256" key="4">
    <source>
        <dbReference type="SAM" id="SignalP"/>
    </source>
</evidence>
<name>A0A5B7HZD1_PORTR</name>
<keyword evidence="3" id="KW-0106">Calcium</keyword>
<reference evidence="6 7" key="1">
    <citation type="submission" date="2019-05" db="EMBL/GenBank/DDBJ databases">
        <title>Another draft genome of Portunus trituberculatus and its Hox gene families provides insights of decapod evolution.</title>
        <authorList>
            <person name="Jeong J.-H."/>
            <person name="Song I."/>
            <person name="Kim S."/>
            <person name="Choi T."/>
            <person name="Kim D."/>
            <person name="Ryu S."/>
            <person name="Kim W."/>
        </authorList>
    </citation>
    <scope>NUCLEOTIDE SEQUENCE [LARGE SCALE GENOMIC DNA]</scope>
    <source>
        <tissue evidence="6">Muscle</tissue>
    </source>
</reference>
<feature type="domain" description="Cadherin" evidence="5">
    <location>
        <begin position="108"/>
        <end position="153"/>
    </location>
</feature>
<sequence>MCINKGTQTWLRCLFLQSRVVLQRAPCVGHQTYRGVRSPLGYFLKSSICISRRDWGTRGRQAEAQTPESTGESERLRKSFIVNFKALSAALEEKQWMGGLPAGEKMCLDREAATRGSMTIYPRAKDDGGDGFDADPPAVTINIIDENDNHPFIQSPDNSYTSFMENMEPNTVDSVIIQLADWDTEEHGCPCTLVLDSSASADSDKFVVEEVVG</sequence>
<comment type="subcellular location">
    <subcellularLocation>
        <location evidence="1">Membrane</location>
    </subcellularLocation>
</comment>
<feature type="signal peptide" evidence="4">
    <location>
        <begin position="1"/>
        <end position="23"/>
    </location>
</feature>
<dbReference type="PROSITE" id="PS50268">
    <property type="entry name" value="CADHERIN_2"/>
    <property type="match status" value="1"/>
</dbReference>
<keyword evidence="4" id="KW-0732">Signal</keyword>
<evidence type="ECO:0000256" key="2">
    <source>
        <dbReference type="ARBA" id="ARBA00023136"/>
    </source>
</evidence>
<dbReference type="OrthoDB" id="6252479at2759"/>
<dbReference type="InterPro" id="IPR002126">
    <property type="entry name" value="Cadherin-like_dom"/>
</dbReference>
<keyword evidence="7" id="KW-1185">Reference proteome</keyword>
<dbReference type="InterPro" id="IPR020894">
    <property type="entry name" value="Cadherin_CS"/>
</dbReference>
<keyword evidence="2" id="KW-0472">Membrane</keyword>
<evidence type="ECO:0000313" key="6">
    <source>
        <dbReference type="EMBL" id="MPC75056.1"/>
    </source>
</evidence>
<gene>
    <name evidence="6" type="ORF">E2C01_069440</name>
</gene>
<evidence type="ECO:0000259" key="5">
    <source>
        <dbReference type="PROSITE" id="PS50268"/>
    </source>
</evidence>
<organism evidence="6 7">
    <name type="scientific">Portunus trituberculatus</name>
    <name type="common">Swimming crab</name>
    <name type="synonym">Neptunus trituberculatus</name>
    <dbReference type="NCBI Taxonomy" id="210409"/>
    <lineage>
        <taxon>Eukaryota</taxon>
        <taxon>Metazoa</taxon>
        <taxon>Ecdysozoa</taxon>
        <taxon>Arthropoda</taxon>
        <taxon>Crustacea</taxon>
        <taxon>Multicrustacea</taxon>
        <taxon>Malacostraca</taxon>
        <taxon>Eumalacostraca</taxon>
        <taxon>Eucarida</taxon>
        <taxon>Decapoda</taxon>
        <taxon>Pleocyemata</taxon>
        <taxon>Brachyura</taxon>
        <taxon>Eubrachyura</taxon>
        <taxon>Portunoidea</taxon>
        <taxon>Portunidae</taxon>
        <taxon>Portuninae</taxon>
        <taxon>Portunus</taxon>
    </lineage>
</organism>
<accession>A0A5B7HZD1</accession>
<dbReference type="GO" id="GO:0005886">
    <property type="term" value="C:plasma membrane"/>
    <property type="evidence" value="ECO:0007669"/>
    <property type="project" value="InterPro"/>
</dbReference>
<dbReference type="GO" id="GO:0007156">
    <property type="term" value="P:homophilic cell adhesion via plasma membrane adhesion molecules"/>
    <property type="evidence" value="ECO:0007669"/>
    <property type="project" value="InterPro"/>
</dbReference>
<proteinExistence type="predicted"/>
<evidence type="ECO:0000256" key="3">
    <source>
        <dbReference type="PROSITE-ProRule" id="PRU00043"/>
    </source>
</evidence>
<protein>
    <recommendedName>
        <fullName evidence="5">Cadherin domain-containing protein</fullName>
    </recommendedName>
</protein>
<dbReference type="AlphaFoldDB" id="A0A5B7HZD1"/>
<evidence type="ECO:0000256" key="1">
    <source>
        <dbReference type="ARBA" id="ARBA00004370"/>
    </source>
</evidence>
<feature type="chain" id="PRO_5023064956" description="Cadherin domain-containing protein" evidence="4">
    <location>
        <begin position="24"/>
        <end position="213"/>
    </location>
</feature>